<evidence type="ECO:0000256" key="1">
    <source>
        <dbReference type="SAM" id="MobiDB-lite"/>
    </source>
</evidence>
<accession>A0ABN2LHI5</accession>
<dbReference type="InterPro" id="IPR012349">
    <property type="entry name" value="Split_barrel_FMN-bd"/>
</dbReference>
<dbReference type="EMBL" id="BAAALT010000014">
    <property type="protein sequence ID" value="GAA1788254.1"/>
    <property type="molecule type" value="Genomic_DNA"/>
</dbReference>
<feature type="region of interest" description="Disordered" evidence="1">
    <location>
        <begin position="138"/>
        <end position="159"/>
    </location>
</feature>
<evidence type="ECO:0000313" key="2">
    <source>
        <dbReference type="EMBL" id="GAA1788254.1"/>
    </source>
</evidence>
<keyword evidence="3" id="KW-1185">Reference proteome</keyword>
<organism evidence="2 3">
    <name type="scientific">Luedemannella flava</name>
    <dbReference type="NCBI Taxonomy" id="349316"/>
    <lineage>
        <taxon>Bacteria</taxon>
        <taxon>Bacillati</taxon>
        <taxon>Actinomycetota</taxon>
        <taxon>Actinomycetes</taxon>
        <taxon>Micromonosporales</taxon>
        <taxon>Micromonosporaceae</taxon>
        <taxon>Luedemannella</taxon>
    </lineage>
</organism>
<sequence>MVFWSEFAAAAPWLATDIRTLIHQYGPGLGYLATVRPDGGPRIHPVAPVVTDGGLFCFLLSSPKRRDLERDGRYALHTFPPEDDDTEGYLSGRAHPVTDPVRRHRVAAASRAALRVDWRLFELDIEVAMVTRHLGSTRTPTHSVWHAPGAAREPSTARAEPQGVLTVTIPPTFVTTAPPLARLT</sequence>
<reference evidence="2 3" key="1">
    <citation type="journal article" date="2019" name="Int. J. Syst. Evol. Microbiol.">
        <title>The Global Catalogue of Microorganisms (GCM) 10K type strain sequencing project: providing services to taxonomists for standard genome sequencing and annotation.</title>
        <authorList>
            <consortium name="The Broad Institute Genomics Platform"/>
            <consortium name="The Broad Institute Genome Sequencing Center for Infectious Disease"/>
            <person name="Wu L."/>
            <person name="Ma J."/>
        </authorList>
    </citation>
    <scope>NUCLEOTIDE SEQUENCE [LARGE SCALE GENOMIC DNA]</scope>
    <source>
        <strain evidence="2 3">JCM 13250</strain>
    </source>
</reference>
<dbReference type="Gene3D" id="2.30.110.10">
    <property type="entry name" value="Electron Transport, Fmn-binding Protein, Chain A"/>
    <property type="match status" value="1"/>
</dbReference>
<dbReference type="SUPFAM" id="SSF50475">
    <property type="entry name" value="FMN-binding split barrel"/>
    <property type="match status" value="1"/>
</dbReference>
<evidence type="ECO:0000313" key="3">
    <source>
        <dbReference type="Proteomes" id="UP001500218"/>
    </source>
</evidence>
<dbReference type="Proteomes" id="UP001500218">
    <property type="component" value="Unassembled WGS sequence"/>
</dbReference>
<proteinExistence type="predicted"/>
<gene>
    <name evidence="2" type="ORF">GCM10009682_07970</name>
</gene>
<dbReference type="RefSeq" id="WP_344126319.1">
    <property type="nucleotide sequence ID" value="NZ_BAAALT010000014.1"/>
</dbReference>
<comment type="caution">
    <text evidence="2">The sequence shown here is derived from an EMBL/GenBank/DDBJ whole genome shotgun (WGS) entry which is preliminary data.</text>
</comment>
<protein>
    <recommendedName>
        <fullName evidence="4">Pyridoxamine 5'-phosphate oxidase</fullName>
    </recommendedName>
</protein>
<evidence type="ECO:0008006" key="4">
    <source>
        <dbReference type="Google" id="ProtNLM"/>
    </source>
</evidence>
<name>A0ABN2LHI5_9ACTN</name>